<keyword evidence="1" id="KW-0479">Metal-binding</keyword>
<keyword evidence="1" id="KW-0862">Zinc</keyword>
<feature type="domain" description="CCHC-type" evidence="3">
    <location>
        <begin position="135"/>
        <end position="151"/>
    </location>
</feature>
<dbReference type="RefSeq" id="XP_038973360.1">
    <property type="nucleotide sequence ID" value="XM_039117432.1"/>
</dbReference>
<dbReference type="GeneID" id="113463600"/>
<dbReference type="GO" id="GO:0003676">
    <property type="term" value="F:nucleic acid binding"/>
    <property type="evidence" value="ECO:0007669"/>
    <property type="project" value="InterPro"/>
</dbReference>
<dbReference type="InterPro" id="IPR001878">
    <property type="entry name" value="Znf_CCHC"/>
</dbReference>
<reference evidence="5" key="1">
    <citation type="submission" date="2025-08" db="UniProtKB">
        <authorList>
            <consortium name="RefSeq"/>
        </authorList>
    </citation>
    <scope>IDENTIFICATION</scope>
    <source>
        <tissue evidence="5">Young leaves</tissue>
    </source>
</reference>
<protein>
    <submittedName>
        <fullName evidence="5">Uncharacterized protein LOC113463600 isoform X1</fullName>
    </submittedName>
</protein>
<evidence type="ECO:0000259" key="3">
    <source>
        <dbReference type="PROSITE" id="PS50158"/>
    </source>
</evidence>
<dbReference type="GO" id="GO:0008270">
    <property type="term" value="F:zinc ion binding"/>
    <property type="evidence" value="ECO:0007669"/>
    <property type="project" value="UniProtKB-KW"/>
</dbReference>
<evidence type="ECO:0000313" key="5">
    <source>
        <dbReference type="RefSeq" id="XP_038973360.1"/>
    </source>
</evidence>
<dbReference type="SUPFAM" id="SSF57756">
    <property type="entry name" value="Retrovirus zinc finger-like domains"/>
    <property type="match status" value="1"/>
</dbReference>
<name>A0A8B8ZGT4_PHODC</name>
<gene>
    <name evidence="5" type="primary">LOC113463600</name>
</gene>
<evidence type="ECO:0000256" key="2">
    <source>
        <dbReference type="SAM" id="MobiDB-lite"/>
    </source>
</evidence>
<feature type="region of interest" description="Disordered" evidence="2">
    <location>
        <begin position="99"/>
        <end position="120"/>
    </location>
</feature>
<sequence>MKSPVLSALEEINDKLGKICVRFDSLEKHEDMNSPSISNNLRNRYHHFSYDRAYPRGYQEKPYHLGFNRHHMTRPHETPSLSFSSLRSEFRQTSRPRTVLAAPNCPPPVSSQPREKSKNYSTLVEKPKICSSKVRCLNCTGEGHFASQCPSELLNLGVTEKEHPEEIYIADLDLTEAYDEPSPIKEVQLEPKVINLECTPAQPKENINWPSIIISNTFIGLEIDLRRIFIDRGSFTHVVSAILKDGLIAVDHPSPYTITWLETALIPRHHSFKRVYFQSYEEDVPHDVPPRNVASITLGRYNQNANGNDHLKFSGKKYDPGLYSPIPLSDYPWKHIRFAKYVKKTLWHLLGVKWKFSSAYLPQTDG</sequence>
<keyword evidence="1" id="KW-0863">Zinc-finger</keyword>
<evidence type="ECO:0000256" key="1">
    <source>
        <dbReference type="PROSITE-ProRule" id="PRU00047"/>
    </source>
</evidence>
<dbReference type="PROSITE" id="PS50158">
    <property type="entry name" value="ZF_CCHC"/>
    <property type="match status" value="1"/>
</dbReference>
<dbReference type="InterPro" id="IPR036875">
    <property type="entry name" value="Znf_CCHC_sf"/>
</dbReference>
<evidence type="ECO:0000313" key="4">
    <source>
        <dbReference type="Proteomes" id="UP000228380"/>
    </source>
</evidence>
<dbReference type="Proteomes" id="UP000228380">
    <property type="component" value="Unplaced"/>
</dbReference>
<keyword evidence="4" id="KW-1185">Reference proteome</keyword>
<proteinExistence type="predicted"/>
<dbReference type="SMART" id="SM00343">
    <property type="entry name" value="ZnF_C2HC"/>
    <property type="match status" value="1"/>
</dbReference>
<dbReference type="AlphaFoldDB" id="A0A8B8ZGT4"/>
<organism evidence="4 5">
    <name type="scientific">Phoenix dactylifera</name>
    <name type="common">Date palm</name>
    <dbReference type="NCBI Taxonomy" id="42345"/>
    <lineage>
        <taxon>Eukaryota</taxon>
        <taxon>Viridiplantae</taxon>
        <taxon>Streptophyta</taxon>
        <taxon>Embryophyta</taxon>
        <taxon>Tracheophyta</taxon>
        <taxon>Spermatophyta</taxon>
        <taxon>Magnoliopsida</taxon>
        <taxon>Liliopsida</taxon>
        <taxon>Arecaceae</taxon>
        <taxon>Coryphoideae</taxon>
        <taxon>Phoeniceae</taxon>
        <taxon>Phoenix</taxon>
    </lineage>
</organism>
<accession>A0A8B8ZGT4</accession>